<evidence type="ECO:0000313" key="6">
    <source>
        <dbReference type="Proteomes" id="UP001500866"/>
    </source>
</evidence>
<dbReference type="Gene3D" id="1.10.10.60">
    <property type="entry name" value="Homeodomain-like"/>
    <property type="match status" value="2"/>
</dbReference>
<dbReference type="RefSeq" id="WP_343810705.1">
    <property type="nucleotide sequence ID" value="NZ_BAAADS010000006.1"/>
</dbReference>
<dbReference type="CDD" id="cd02208">
    <property type="entry name" value="cupin_RmlC-like"/>
    <property type="match status" value="1"/>
</dbReference>
<dbReference type="Proteomes" id="UP001500866">
    <property type="component" value="Unassembled WGS sequence"/>
</dbReference>
<dbReference type="InterPro" id="IPR037923">
    <property type="entry name" value="HTH-like"/>
</dbReference>
<dbReference type="InterPro" id="IPR003313">
    <property type="entry name" value="AraC-bd"/>
</dbReference>
<feature type="domain" description="HTH araC/xylS-type" evidence="4">
    <location>
        <begin position="193"/>
        <end position="291"/>
    </location>
</feature>
<organism evidence="5 6">
    <name type="scientific">Virgibacillus siamensis</name>
    <dbReference type="NCBI Taxonomy" id="480071"/>
    <lineage>
        <taxon>Bacteria</taxon>
        <taxon>Bacillati</taxon>
        <taxon>Bacillota</taxon>
        <taxon>Bacilli</taxon>
        <taxon>Bacillales</taxon>
        <taxon>Bacillaceae</taxon>
        <taxon>Virgibacillus</taxon>
    </lineage>
</organism>
<evidence type="ECO:0000259" key="4">
    <source>
        <dbReference type="PROSITE" id="PS01124"/>
    </source>
</evidence>
<dbReference type="Gene3D" id="2.60.120.10">
    <property type="entry name" value="Jelly Rolls"/>
    <property type="match status" value="1"/>
</dbReference>
<dbReference type="SUPFAM" id="SSF46689">
    <property type="entry name" value="Homeodomain-like"/>
    <property type="match status" value="2"/>
</dbReference>
<dbReference type="InterPro" id="IPR018062">
    <property type="entry name" value="HTH_AraC-typ_CS"/>
</dbReference>
<accession>A0ABN1FPQ4</accession>
<dbReference type="PRINTS" id="PR00032">
    <property type="entry name" value="HTHARAC"/>
</dbReference>
<dbReference type="PROSITE" id="PS01124">
    <property type="entry name" value="HTH_ARAC_FAMILY_2"/>
    <property type="match status" value="1"/>
</dbReference>
<keyword evidence="1" id="KW-0805">Transcription regulation</keyword>
<dbReference type="EMBL" id="BAAADS010000006">
    <property type="protein sequence ID" value="GAA0595227.1"/>
    <property type="molecule type" value="Genomic_DNA"/>
</dbReference>
<name>A0ABN1FPQ4_9BACI</name>
<gene>
    <name evidence="5" type="ORF">GCM10009001_09190</name>
</gene>
<proteinExistence type="predicted"/>
<dbReference type="PROSITE" id="PS00041">
    <property type="entry name" value="HTH_ARAC_FAMILY_1"/>
    <property type="match status" value="1"/>
</dbReference>
<sequence>MQVKDIEIDQNLRELTQHRTVVLPIACYETAINQNIQGYIPLHWHDEFQFVFIKKGEAVFQINEDSIVVREGDGLFINSGSLHMAEDRNQSNCIYTCLNVSPHFVLSQELYTRYVLPYIQATNLSYLYIDAIAAWGKPVLAAIEEIKKSILQKAPYYEMDITIQLTFIWKNIIMNGFPLEYDQTAMVKNQRMKQMINWIHQHYTEKVLLEDIARAGQLSRSECCRYFKQHLKTTPLRYVIHYRIQQSLSLLQQADSNVTEVAYQVGFNSTSYFIDKFRSVMNMTPLVYKRYKMGDCY</sequence>
<keyword evidence="6" id="KW-1185">Reference proteome</keyword>
<dbReference type="Pfam" id="PF12833">
    <property type="entry name" value="HTH_18"/>
    <property type="match status" value="1"/>
</dbReference>
<evidence type="ECO:0000313" key="5">
    <source>
        <dbReference type="EMBL" id="GAA0595227.1"/>
    </source>
</evidence>
<dbReference type="PANTHER" id="PTHR43280">
    <property type="entry name" value="ARAC-FAMILY TRANSCRIPTIONAL REGULATOR"/>
    <property type="match status" value="1"/>
</dbReference>
<dbReference type="InterPro" id="IPR014710">
    <property type="entry name" value="RmlC-like_jellyroll"/>
</dbReference>
<reference evidence="5 6" key="1">
    <citation type="journal article" date="2019" name="Int. J. Syst. Evol. Microbiol.">
        <title>The Global Catalogue of Microorganisms (GCM) 10K type strain sequencing project: providing services to taxonomists for standard genome sequencing and annotation.</title>
        <authorList>
            <consortium name="The Broad Institute Genomics Platform"/>
            <consortium name="The Broad Institute Genome Sequencing Center for Infectious Disease"/>
            <person name="Wu L."/>
            <person name="Ma J."/>
        </authorList>
    </citation>
    <scope>NUCLEOTIDE SEQUENCE [LARGE SCALE GENOMIC DNA]</scope>
    <source>
        <strain evidence="5 6">JCM 15395</strain>
    </source>
</reference>
<comment type="caution">
    <text evidence="5">The sequence shown here is derived from an EMBL/GenBank/DDBJ whole genome shotgun (WGS) entry which is preliminary data.</text>
</comment>
<evidence type="ECO:0000256" key="1">
    <source>
        <dbReference type="ARBA" id="ARBA00023015"/>
    </source>
</evidence>
<dbReference type="InterPro" id="IPR009057">
    <property type="entry name" value="Homeodomain-like_sf"/>
</dbReference>
<keyword evidence="2" id="KW-0238">DNA-binding</keyword>
<protein>
    <submittedName>
        <fullName evidence="5">AraC family transcriptional regulator</fullName>
    </submittedName>
</protein>
<dbReference type="InterPro" id="IPR020449">
    <property type="entry name" value="Tscrpt_reg_AraC-type_HTH"/>
</dbReference>
<evidence type="ECO:0000256" key="3">
    <source>
        <dbReference type="ARBA" id="ARBA00023163"/>
    </source>
</evidence>
<dbReference type="SUPFAM" id="SSF51215">
    <property type="entry name" value="Regulatory protein AraC"/>
    <property type="match status" value="1"/>
</dbReference>
<evidence type="ECO:0000256" key="2">
    <source>
        <dbReference type="ARBA" id="ARBA00023125"/>
    </source>
</evidence>
<dbReference type="Pfam" id="PF02311">
    <property type="entry name" value="AraC_binding"/>
    <property type="match status" value="1"/>
</dbReference>
<dbReference type="InterPro" id="IPR018060">
    <property type="entry name" value="HTH_AraC"/>
</dbReference>
<dbReference type="SMART" id="SM00342">
    <property type="entry name" value="HTH_ARAC"/>
    <property type="match status" value="1"/>
</dbReference>
<dbReference type="PANTHER" id="PTHR43280:SF28">
    <property type="entry name" value="HTH-TYPE TRANSCRIPTIONAL ACTIVATOR RHAS"/>
    <property type="match status" value="1"/>
</dbReference>
<keyword evidence="3" id="KW-0804">Transcription</keyword>